<name>A0A6A4KFH9_APOLU</name>
<dbReference type="EMBL" id="WIXP02000002">
    <property type="protein sequence ID" value="KAF6214480.1"/>
    <property type="molecule type" value="Genomic_DNA"/>
</dbReference>
<keyword evidence="2" id="KW-1185">Reference proteome</keyword>
<gene>
    <name evidence="1" type="ORF">GE061_009223</name>
</gene>
<proteinExistence type="predicted"/>
<dbReference type="Proteomes" id="UP000466442">
    <property type="component" value="Unassembled WGS sequence"/>
</dbReference>
<comment type="caution">
    <text evidence="1">The sequence shown here is derived from an EMBL/GenBank/DDBJ whole genome shotgun (WGS) entry which is preliminary data.</text>
</comment>
<evidence type="ECO:0000313" key="1">
    <source>
        <dbReference type="EMBL" id="KAF6214480.1"/>
    </source>
</evidence>
<reference evidence="1" key="1">
    <citation type="journal article" date="2021" name="Mol. Ecol. Resour.">
        <title>Apolygus lucorum genome provides insights into omnivorousness and mesophyll feeding.</title>
        <authorList>
            <person name="Liu Y."/>
            <person name="Liu H."/>
            <person name="Wang H."/>
            <person name="Huang T."/>
            <person name="Liu B."/>
            <person name="Yang B."/>
            <person name="Yin L."/>
            <person name="Li B."/>
            <person name="Zhang Y."/>
            <person name="Zhang S."/>
            <person name="Jiang F."/>
            <person name="Zhang X."/>
            <person name="Ren Y."/>
            <person name="Wang B."/>
            <person name="Wang S."/>
            <person name="Lu Y."/>
            <person name="Wu K."/>
            <person name="Fan W."/>
            <person name="Wang G."/>
        </authorList>
    </citation>
    <scope>NUCLEOTIDE SEQUENCE</scope>
    <source>
        <strain evidence="1">12Hb</strain>
    </source>
</reference>
<organism evidence="1 2">
    <name type="scientific">Apolygus lucorum</name>
    <name type="common">Small green plant bug</name>
    <name type="synonym">Lygocoris lucorum</name>
    <dbReference type="NCBI Taxonomy" id="248454"/>
    <lineage>
        <taxon>Eukaryota</taxon>
        <taxon>Metazoa</taxon>
        <taxon>Ecdysozoa</taxon>
        <taxon>Arthropoda</taxon>
        <taxon>Hexapoda</taxon>
        <taxon>Insecta</taxon>
        <taxon>Pterygota</taxon>
        <taxon>Neoptera</taxon>
        <taxon>Paraneoptera</taxon>
        <taxon>Hemiptera</taxon>
        <taxon>Heteroptera</taxon>
        <taxon>Panheteroptera</taxon>
        <taxon>Cimicomorpha</taxon>
        <taxon>Miridae</taxon>
        <taxon>Mirini</taxon>
        <taxon>Apolygus</taxon>
    </lineage>
</organism>
<sequence length="420" mass="48352">MGFVVVLLVYLLKFHPVKSGEHEKSEGEVNANKGKEDCYLNVHTAFPYVVKIWDTEKKRTGMHGAIFGKLAVLTVCDKHLRLGNPSSYEVVAQRILSLDDMYQNMCSQQRKVTQIIAHPSCTTSPAVNCIGHAAIPTCFVVMVINSAFNIVKNENVDTAYPTFYFPISPVDLLFKVRFVNAEPQNRCQVPLFFERNIKKPALYAPSISHDFVSIPYHDKCINLLCEHEESTDWPSHEWERRRRRDVELKRPKRGQTRYTYDASESEQIECRIKYQEVESNAVRICVFPNWTRRLEPFETFAEGETNYYGGATLVCNGTVIGLVRAEKGHMHRVNDQNYRQDFLVVSSFLRAWAWFVEMKDFFTAPHIVPRHIDKLGMVEGTRIPLPKIEGPLPLYKFSQATVLQVHIVIKCVQFLSFLLN</sequence>
<protein>
    <submittedName>
        <fullName evidence="1">Uncharacterized protein</fullName>
    </submittedName>
</protein>
<accession>A0A6A4KFH9</accession>
<evidence type="ECO:0000313" key="2">
    <source>
        <dbReference type="Proteomes" id="UP000466442"/>
    </source>
</evidence>
<dbReference type="AlphaFoldDB" id="A0A6A4KFH9"/>